<dbReference type="InterPro" id="IPR001296">
    <property type="entry name" value="Glyco_trans_1"/>
</dbReference>
<evidence type="ECO:0000256" key="2">
    <source>
        <dbReference type="ARBA" id="ARBA00022679"/>
    </source>
</evidence>
<gene>
    <name evidence="5" type="ORF">HJG54_17000</name>
</gene>
<dbReference type="Gene3D" id="3.40.50.2000">
    <property type="entry name" value="Glycogen Phosphorylase B"/>
    <property type="match status" value="2"/>
</dbReference>
<dbReference type="PANTHER" id="PTHR12526">
    <property type="entry name" value="GLYCOSYLTRANSFERASE"/>
    <property type="match status" value="1"/>
</dbReference>
<dbReference type="SUPFAM" id="SSF53756">
    <property type="entry name" value="UDP-Glycosyltransferase/glycogen phosphorylase"/>
    <property type="match status" value="1"/>
</dbReference>
<dbReference type="AlphaFoldDB" id="A0AA96WVI6"/>
<dbReference type="CDD" id="cd03801">
    <property type="entry name" value="GT4_PimA-like"/>
    <property type="match status" value="1"/>
</dbReference>
<dbReference type="GO" id="GO:0016757">
    <property type="term" value="F:glycosyltransferase activity"/>
    <property type="evidence" value="ECO:0007669"/>
    <property type="project" value="UniProtKB-KW"/>
</dbReference>
<accession>A0AA96WVI6</accession>
<dbReference type="InterPro" id="IPR028098">
    <property type="entry name" value="Glyco_trans_4-like_N"/>
</dbReference>
<dbReference type="Pfam" id="PF00534">
    <property type="entry name" value="Glycos_transf_1"/>
    <property type="match status" value="1"/>
</dbReference>
<name>A0AA96WVI6_9CYAN</name>
<protein>
    <submittedName>
        <fullName evidence="5">Glycosyltransferase family 4 protein</fullName>
    </submittedName>
</protein>
<proteinExistence type="predicted"/>
<evidence type="ECO:0000256" key="1">
    <source>
        <dbReference type="ARBA" id="ARBA00022676"/>
    </source>
</evidence>
<feature type="domain" description="Glycosyltransferase subfamily 4-like N-terminal" evidence="4">
    <location>
        <begin position="44"/>
        <end position="169"/>
    </location>
</feature>
<evidence type="ECO:0000259" key="4">
    <source>
        <dbReference type="Pfam" id="PF13439"/>
    </source>
</evidence>
<dbReference type="EMBL" id="CP053586">
    <property type="protein sequence ID" value="WNZ24387.1"/>
    <property type="molecule type" value="Genomic_DNA"/>
</dbReference>
<reference evidence="5" key="1">
    <citation type="submission" date="2020-05" db="EMBL/GenBank/DDBJ databases">
        <authorList>
            <person name="Zhu T."/>
            <person name="Keshari N."/>
            <person name="Lu X."/>
        </authorList>
    </citation>
    <scope>NUCLEOTIDE SEQUENCE</scope>
    <source>
        <strain evidence="5">NK1-12</strain>
    </source>
</reference>
<organism evidence="5">
    <name type="scientific">Leptolyngbya sp. NK1-12</name>
    <dbReference type="NCBI Taxonomy" id="2547451"/>
    <lineage>
        <taxon>Bacteria</taxon>
        <taxon>Bacillati</taxon>
        <taxon>Cyanobacteriota</taxon>
        <taxon>Cyanophyceae</taxon>
        <taxon>Leptolyngbyales</taxon>
        <taxon>Leptolyngbyaceae</taxon>
        <taxon>Leptolyngbya group</taxon>
        <taxon>Leptolyngbya</taxon>
    </lineage>
</organism>
<evidence type="ECO:0000313" key="5">
    <source>
        <dbReference type="EMBL" id="WNZ24387.1"/>
    </source>
</evidence>
<keyword evidence="1" id="KW-0328">Glycosyltransferase</keyword>
<dbReference type="PANTHER" id="PTHR12526:SF510">
    <property type="entry name" value="D-INOSITOL 3-PHOSPHATE GLYCOSYLTRANSFERASE"/>
    <property type="match status" value="1"/>
</dbReference>
<sequence>MNTFANRKFIRVLMLGAGLDVQGGITSVEKLMLDYAPPELRIHHVPTFAKGSATRNVAVFLGAIATLIQALSRNQTDLVHIHFSDRGSTFRKLILAFITLCFRKPFVLHCHGAAYREFYAQLPRVVKGLIIAGFSQCAKFIALSESWRDFYSKSFHLSPDQMVVLPNPVVLPAEVPDRSQQQTITFVFLGRIGEHGGALDAVRSVIAFPRQDKGAFDLIRAFAALPASVRAQARLVLAGNGDVEQAQTLIANLGLADRAVVHAWVNPTQRDQLLANASVFVLPSYNEGLPMSMLEAMAWELPVIVTPVGGIPEVITSERNGILVQPGNLTELIEAMKRLIQDYQLRNELGITARNTVRALDVKHYMQSMLKLYVSTLE</sequence>
<feature type="domain" description="Glycosyl transferase family 1" evidence="3">
    <location>
        <begin position="211"/>
        <end position="355"/>
    </location>
</feature>
<keyword evidence="2" id="KW-0808">Transferase</keyword>
<dbReference type="Pfam" id="PF13439">
    <property type="entry name" value="Glyco_transf_4"/>
    <property type="match status" value="1"/>
</dbReference>
<evidence type="ECO:0000259" key="3">
    <source>
        <dbReference type="Pfam" id="PF00534"/>
    </source>
</evidence>